<evidence type="ECO:0000256" key="16">
    <source>
        <dbReference type="SAM" id="SignalP"/>
    </source>
</evidence>
<dbReference type="PANTHER" id="PTHR21581:SF6">
    <property type="entry name" value="TRAFFICKING PROTEIN PARTICLE COMPLEX SUBUNIT 12"/>
    <property type="match status" value="1"/>
</dbReference>
<dbReference type="RefSeq" id="WP_081849240.1">
    <property type="nucleotide sequence ID" value="NZ_FTNE01000058.1"/>
</dbReference>
<evidence type="ECO:0000256" key="3">
    <source>
        <dbReference type="ARBA" id="ARBA00007164"/>
    </source>
</evidence>
<gene>
    <name evidence="18" type="ORF">SAMN05421828_1582</name>
</gene>
<evidence type="ECO:0000256" key="2">
    <source>
        <dbReference type="ARBA" id="ARBA00004752"/>
    </source>
</evidence>
<comment type="catalytic activity">
    <reaction evidence="12">
        <text>Preferential cleavage: (Ac)2-L-Lys-D-Ala-|-D-Ala. Also transpeptidation of peptidyl-alanyl moieties that are N-acyl substituents of D-alanine.</text>
        <dbReference type="EC" id="3.4.16.4"/>
    </reaction>
</comment>
<keyword evidence="8" id="KW-0378">Hydrolase</keyword>
<keyword evidence="7 16" id="KW-0732">Signal</keyword>
<dbReference type="InterPro" id="IPR015956">
    <property type="entry name" value="Peniciliin-bd_prot_C_sf"/>
</dbReference>
<evidence type="ECO:0000256" key="7">
    <source>
        <dbReference type="ARBA" id="ARBA00022729"/>
    </source>
</evidence>
<dbReference type="InterPro" id="IPR018044">
    <property type="entry name" value="Peptidase_S11"/>
</dbReference>
<dbReference type="Gene3D" id="3.40.710.10">
    <property type="entry name" value="DD-peptidase/beta-lactamase superfamily"/>
    <property type="match status" value="1"/>
</dbReference>
<dbReference type="SUPFAM" id="SSF56601">
    <property type="entry name" value="beta-lactamase/transpeptidase-like"/>
    <property type="match status" value="1"/>
</dbReference>
<dbReference type="GO" id="GO:0006508">
    <property type="term" value="P:proteolysis"/>
    <property type="evidence" value="ECO:0007669"/>
    <property type="project" value="UniProtKB-KW"/>
</dbReference>
<feature type="chain" id="PRO_5034119118" description="serine-type D-Ala-D-Ala carboxypeptidase" evidence="16">
    <location>
        <begin position="24"/>
        <end position="423"/>
    </location>
</feature>
<reference evidence="18 19" key="1">
    <citation type="submission" date="2017-01" db="EMBL/GenBank/DDBJ databases">
        <authorList>
            <person name="Varghese N."/>
            <person name="Submissions S."/>
        </authorList>
    </citation>
    <scope>NUCLEOTIDE SEQUENCE [LARGE SCALE GENOMIC DNA]</scope>
    <source>
        <strain evidence="18 19">ATCC 35905</strain>
    </source>
</reference>
<evidence type="ECO:0000256" key="15">
    <source>
        <dbReference type="RuleBase" id="RU004016"/>
    </source>
</evidence>
<evidence type="ECO:0000256" key="6">
    <source>
        <dbReference type="ARBA" id="ARBA00022670"/>
    </source>
</evidence>
<comment type="function">
    <text evidence="1">Removes C-terminal D-alanyl residues from sugar-peptide cell wall precursors.</text>
</comment>
<keyword evidence="6" id="KW-0645">Protease</keyword>
<dbReference type="Pfam" id="PF00768">
    <property type="entry name" value="Peptidase_S11"/>
    <property type="match status" value="1"/>
</dbReference>
<evidence type="ECO:0000256" key="5">
    <source>
        <dbReference type="ARBA" id="ARBA00022645"/>
    </source>
</evidence>
<keyword evidence="10" id="KW-0573">Peptidoglycan synthesis</keyword>
<evidence type="ECO:0000256" key="11">
    <source>
        <dbReference type="ARBA" id="ARBA00023316"/>
    </source>
</evidence>
<evidence type="ECO:0000256" key="13">
    <source>
        <dbReference type="PIRSR" id="PIRSR618044-1"/>
    </source>
</evidence>
<dbReference type="Gene3D" id="2.60.410.10">
    <property type="entry name" value="D-Ala-D-Ala carboxypeptidase, C-terminal domain"/>
    <property type="match status" value="1"/>
</dbReference>
<protein>
    <recommendedName>
        <fullName evidence="4">serine-type D-Ala-D-Ala carboxypeptidase</fullName>
        <ecNumber evidence="4">3.4.16.4</ecNumber>
    </recommendedName>
</protein>
<evidence type="ECO:0000256" key="9">
    <source>
        <dbReference type="ARBA" id="ARBA00022960"/>
    </source>
</evidence>
<dbReference type="GO" id="GO:0009252">
    <property type="term" value="P:peptidoglycan biosynthetic process"/>
    <property type="evidence" value="ECO:0007669"/>
    <property type="project" value="UniProtKB-UniPathway"/>
</dbReference>
<dbReference type="InterPro" id="IPR001967">
    <property type="entry name" value="Peptidase_S11_N"/>
</dbReference>
<evidence type="ECO:0000313" key="18">
    <source>
        <dbReference type="EMBL" id="SIR56807.1"/>
    </source>
</evidence>
<evidence type="ECO:0000256" key="12">
    <source>
        <dbReference type="ARBA" id="ARBA00034000"/>
    </source>
</evidence>
<dbReference type="SUPFAM" id="SSF69189">
    <property type="entry name" value="Penicillin-binding protein associated domain"/>
    <property type="match status" value="1"/>
</dbReference>
<comment type="caution">
    <text evidence="18">The sequence shown here is derived from an EMBL/GenBank/DDBJ whole genome shotgun (WGS) entry which is preliminary data.</text>
</comment>
<dbReference type="PANTHER" id="PTHR21581">
    <property type="entry name" value="D-ALANYL-D-ALANINE CARBOXYPEPTIDASE"/>
    <property type="match status" value="1"/>
</dbReference>
<accession>A0A8G2CP75</accession>
<feature type="active site" description="Acyl-ester intermediate" evidence="13">
    <location>
        <position position="106"/>
    </location>
</feature>
<evidence type="ECO:0000256" key="10">
    <source>
        <dbReference type="ARBA" id="ARBA00022984"/>
    </source>
</evidence>
<organism evidence="18 19">
    <name type="scientific">Acidiphilium rubrum</name>
    <dbReference type="NCBI Taxonomy" id="526"/>
    <lineage>
        <taxon>Bacteria</taxon>
        <taxon>Pseudomonadati</taxon>
        <taxon>Pseudomonadota</taxon>
        <taxon>Alphaproteobacteria</taxon>
        <taxon>Acetobacterales</taxon>
        <taxon>Acidocellaceae</taxon>
        <taxon>Acidiphilium</taxon>
    </lineage>
</organism>
<feature type="active site" description="Proton acceptor" evidence="13">
    <location>
        <position position="109"/>
    </location>
</feature>
<dbReference type="Pfam" id="PF07943">
    <property type="entry name" value="PBP5_C"/>
    <property type="match status" value="1"/>
</dbReference>
<comment type="pathway">
    <text evidence="2">Cell wall biogenesis; peptidoglycan biosynthesis.</text>
</comment>
<dbReference type="EC" id="3.4.16.4" evidence="4"/>
<comment type="similarity">
    <text evidence="3 15">Belongs to the peptidase S11 family.</text>
</comment>
<dbReference type="GO" id="GO:0009002">
    <property type="term" value="F:serine-type D-Ala-D-Ala carboxypeptidase activity"/>
    <property type="evidence" value="ECO:0007669"/>
    <property type="project" value="UniProtKB-EC"/>
</dbReference>
<feature type="binding site" evidence="14">
    <location>
        <position position="268"/>
    </location>
    <ligand>
        <name>substrate</name>
    </ligand>
</feature>
<sequence>MTRHTASPLSTIALVALTLPAFTLPPFTLPAGAAVVHHHGKPAQHKAKAAAVPAVPAGPPPTAPLAVPGMAAPPVLADQAAYVLMDAKTGAILAEKASGIEWPPASLTKLMTAYVTYQAIAHGTLKMDQTVPVSDAAWHTGGSRMFISPGMTVTVDQLLHGLIIDSGNDAAVALAQAVAGNRAAFVGLMNHQAKLLHLTGTHYVNVDGLPDPALRTTAMDVATLSRAIVTQFPQYLKISVKKHFTFNKITQPSWNPVLFHDATVDGLKTGRTNEAGHCIDATAVRNGTRLIAVVLGGPNWTASTHDIEALLDYGYQFYTDATIAKAGTTIGTMPAPGYQTTTVPVAAAHDVVMTIPTQAAKSLKTTVTYDAPPAAGVKPGTIVGTITISADGKTLATVPAVATTADQPAGLMTRMMRSIKHAF</sequence>
<dbReference type="PRINTS" id="PR00725">
    <property type="entry name" value="DADACBPTASE1"/>
</dbReference>
<keyword evidence="11" id="KW-0961">Cell wall biogenesis/degradation</keyword>
<proteinExistence type="inferred from homology"/>
<dbReference type="AlphaFoldDB" id="A0A8G2CP75"/>
<dbReference type="SMART" id="SM00936">
    <property type="entry name" value="PBP5_C"/>
    <property type="match status" value="1"/>
</dbReference>
<evidence type="ECO:0000256" key="4">
    <source>
        <dbReference type="ARBA" id="ARBA00012448"/>
    </source>
</evidence>
<evidence type="ECO:0000259" key="17">
    <source>
        <dbReference type="SMART" id="SM00936"/>
    </source>
</evidence>
<dbReference type="InterPro" id="IPR012907">
    <property type="entry name" value="Peptidase_S11_C"/>
</dbReference>
<dbReference type="Proteomes" id="UP000186308">
    <property type="component" value="Unassembled WGS sequence"/>
</dbReference>
<dbReference type="EMBL" id="FTNE01000058">
    <property type="protein sequence ID" value="SIR56807.1"/>
    <property type="molecule type" value="Genomic_DNA"/>
</dbReference>
<keyword evidence="9" id="KW-0133">Cell shape</keyword>
<evidence type="ECO:0000256" key="8">
    <source>
        <dbReference type="ARBA" id="ARBA00022801"/>
    </source>
</evidence>
<feature type="active site" evidence="13">
    <location>
        <position position="166"/>
    </location>
</feature>
<dbReference type="InterPro" id="IPR037167">
    <property type="entry name" value="Peptidase_S11_C_sf"/>
</dbReference>
<dbReference type="GO" id="GO:0071555">
    <property type="term" value="P:cell wall organization"/>
    <property type="evidence" value="ECO:0007669"/>
    <property type="project" value="UniProtKB-KW"/>
</dbReference>
<keyword evidence="5 18" id="KW-0121">Carboxypeptidase</keyword>
<dbReference type="UniPathway" id="UPA00219"/>
<evidence type="ECO:0000256" key="14">
    <source>
        <dbReference type="PIRSR" id="PIRSR618044-2"/>
    </source>
</evidence>
<feature type="domain" description="Peptidase S11 D-Ala-D-Ala carboxypeptidase A C-terminal" evidence="17">
    <location>
        <begin position="318"/>
        <end position="408"/>
    </location>
</feature>
<feature type="signal peptide" evidence="16">
    <location>
        <begin position="1"/>
        <end position="23"/>
    </location>
</feature>
<evidence type="ECO:0000256" key="1">
    <source>
        <dbReference type="ARBA" id="ARBA00003217"/>
    </source>
</evidence>
<evidence type="ECO:0000313" key="19">
    <source>
        <dbReference type="Proteomes" id="UP000186308"/>
    </source>
</evidence>
<name>A0A8G2CP75_ACIRU</name>
<dbReference type="GO" id="GO:0008360">
    <property type="term" value="P:regulation of cell shape"/>
    <property type="evidence" value="ECO:0007669"/>
    <property type="project" value="UniProtKB-KW"/>
</dbReference>
<dbReference type="OrthoDB" id="9795979at2"/>
<dbReference type="InterPro" id="IPR012338">
    <property type="entry name" value="Beta-lactam/transpept-like"/>
</dbReference>
<keyword evidence="19" id="KW-1185">Reference proteome</keyword>